<evidence type="ECO:0000256" key="3">
    <source>
        <dbReference type="ARBA" id="ARBA00011881"/>
    </source>
</evidence>
<evidence type="ECO:0000259" key="5">
    <source>
        <dbReference type="Pfam" id="PF01212"/>
    </source>
</evidence>
<dbReference type="EMBL" id="SATR01000059">
    <property type="protein sequence ID" value="TFH89542.1"/>
    <property type="molecule type" value="Genomic_DNA"/>
</dbReference>
<dbReference type="GO" id="GO:0005829">
    <property type="term" value="C:cytosol"/>
    <property type="evidence" value="ECO:0007669"/>
    <property type="project" value="TreeGrafter"/>
</dbReference>
<dbReference type="PANTHER" id="PTHR48097:SF9">
    <property type="entry name" value="L-THREONINE ALDOLASE"/>
    <property type="match status" value="1"/>
</dbReference>
<dbReference type="Pfam" id="PF01212">
    <property type="entry name" value="Beta_elim_lyase"/>
    <property type="match status" value="1"/>
</dbReference>
<comment type="cofactor">
    <cofactor evidence="1">
        <name>pyridoxal 5'-phosphate</name>
        <dbReference type="ChEBI" id="CHEBI:597326"/>
    </cofactor>
</comment>
<dbReference type="PANTHER" id="PTHR48097">
    <property type="entry name" value="L-THREONINE ALDOLASE-RELATED"/>
    <property type="match status" value="1"/>
</dbReference>
<dbReference type="GO" id="GO:0008732">
    <property type="term" value="F:L-allo-threonine aldolase activity"/>
    <property type="evidence" value="ECO:0007669"/>
    <property type="project" value="TreeGrafter"/>
</dbReference>
<dbReference type="RefSeq" id="WP_134837300.1">
    <property type="nucleotide sequence ID" value="NZ_SATR01000059.1"/>
</dbReference>
<dbReference type="InterPro" id="IPR015421">
    <property type="entry name" value="PyrdxlP-dep_Trfase_major"/>
</dbReference>
<dbReference type="SUPFAM" id="SSF53383">
    <property type="entry name" value="PLP-dependent transferases"/>
    <property type="match status" value="1"/>
</dbReference>
<evidence type="ECO:0000256" key="1">
    <source>
        <dbReference type="ARBA" id="ARBA00001933"/>
    </source>
</evidence>
<accession>A0A4Y8W9B9</accession>
<dbReference type="AlphaFoldDB" id="A0A4Y8W9B9"/>
<dbReference type="InterPro" id="IPR001597">
    <property type="entry name" value="ArAA_b-elim_lyase/Thr_aldolase"/>
</dbReference>
<name>A0A4Y8W9B9_9VIBR</name>
<dbReference type="OrthoDB" id="9774495at2"/>
<feature type="domain" description="Aromatic amino acid beta-eliminating lyase/threonine aldolase" evidence="5">
    <location>
        <begin position="27"/>
        <end position="292"/>
    </location>
</feature>
<keyword evidence="4" id="KW-0663">Pyridoxal phosphate</keyword>
<sequence length="359" mass="41102">MSVELKQHCHIHLPGNRDYSPAEHFTQMAAWCAEHNVSHDVYGDGETIQAFEKKVADLLGYEAGLFVVTGTMTQPTVLDMVARKKRNPIVAMHSSSHICLHEKQNYQLQDRFKILPIGNPFQPWTLKDLQAWHDEIAAVLYELPMREIGGQLPKWEELEEIKSYCTNKGIHLHMDGARLWECAAYYQKTYQQIAYGFDTAYVSLYKGVGGLGGSMLLGSKEFIEEASIWMKRQGGNLYQRTPYIVSAAMQFDDRLANLPSLFERTQQIYRLLEAFPSLVVNPAQPQANMFHLILPCSYDKALEVQKRMAMEKGIWFGNPQRMEHPNHCKVEWYVGDNLQAISDDVLCDFFAELLEMTAS</sequence>
<gene>
    <name evidence="6" type="ORF">ELS82_21650</name>
</gene>
<dbReference type="Gene3D" id="3.40.640.10">
    <property type="entry name" value="Type I PLP-dependent aspartate aminotransferase-like (Major domain)"/>
    <property type="match status" value="1"/>
</dbReference>
<dbReference type="InterPro" id="IPR015422">
    <property type="entry name" value="PyrdxlP-dep_Trfase_small"/>
</dbReference>
<comment type="caution">
    <text evidence="6">The sequence shown here is derived from an EMBL/GenBank/DDBJ whole genome shotgun (WGS) entry which is preliminary data.</text>
</comment>
<evidence type="ECO:0000313" key="7">
    <source>
        <dbReference type="Proteomes" id="UP000297753"/>
    </source>
</evidence>
<comment type="subunit">
    <text evidence="3">Homotetramer.</text>
</comment>
<dbReference type="Gene3D" id="3.90.1150.10">
    <property type="entry name" value="Aspartate Aminotransferase, domain 1"/>
    <property type="match status" value="1"/>
</dbReference>
<comment type="similarity">
    <text evidence="2">Belongs to the threonine aldolase family.</text>
</comment>
<reference evidence="6 7" key="1">
    <citation type="submission" date="2019-01" db="EMBL/GenBank/DDBJ databases">
        <title>Vibrio BEI176 sp. nov, a marine bacterium isolated from China: eastern marignal seas.</title>
        <authorList>
            <person name="Li B."/>
        </authorList>
    </citation>
    <scope>NUCLEOTIDE SEQUENCE [LARGE SCALE GENOMIC DNA]</scope>
    <source>
        <strain evidence="6 7">BEI176</strain>
    </source>
</reference>
<evidence type="ECO:0000313" key="6">
    <source>
        <dbReference type="EMBL" id="TFH89542.1"/>
    </source>
</evidence>
<dbReference type="GO" id="GO:0006545">
    <property type="term" value="P:glycine biosynthetic process"/>
    <property type="evidence" value="ECO:0007669"/>
    <property type="project" value="TreeGrafter"/>
</dbReference>
<evidence type="ECO:0000256" key="2">
    <source>
        <dbReference type="ARBA" id="ARBA00006966"/>
    </source>
</evidence>
<dbReference type="InterPro" id="IPR015424">
    <property type="entry name" value="PyrdxlP-dep_Trfase"/>
</dbReference>
<organism evidence="6 7">
    <name type="scientific">Vibrio ouci</name>
    <dbReference type="NCBI Taxonomy" id="2499078"/>
    <lineage>
        <taxon>Bacteria</taxon>
        <taxon>Pseudomonadati</taxon>
        <taxon>Pseudomonadota</taxon>
        <taxon>Gammaproteobacteria</taxon>
        <taxon>Vibrionales</taxon>
        <taxon>Vibrionaceae</taxon>
        <taxon>Vibrio</taxon>
    </lineage>
</organism>
<keyword evidence="7" id="KW-1185">Reference proteome</keyword>
<protein>
    <submittedName>
        <fullName evidence="6">Threonine aldolase</fullName>
    </submittedName>
</protein>
<evidence type="ECO:0000256" key="4">
    <source>
        <dbReference type="ARBA" id="ARBA00022898"/>
    </source>
</evidence>
<dbReference type="GO" id="GO:0006567">
    <property type="term" value="P:L-threonine catabolic process"/>
    <property type="evidence" value="ECO:0007669"/>
    <property type="project" value="TreeGrafter"/>
</dbReference>
<proteinExistence type="inferred from homology"/>
<dbReference type="Proteomes" id="UP000297753">
    <property type="component" value="Unassembled WGS sequence"/>
</dbReference>